<organism evidence="1 2">
    <name type="scientific">Saccharothrix violaceirubra</name>
    <dbReference type="NCBI Taxonomy" id="413306"/>
    <lineage>
        <taxon>Bacteria</taxon>
        <taxon>Bacillati</taxon>
        <taxon>Actinomycetota</taxon>
        <taxon>Actinomycetes</taxon>
        <taxon>Pseudonocardiales</taxon>
        <taxon>Pseudonocardiaceae</taxon>
        <taxon>Saccharothrix</taxon>
    </lineage>
</organism>
<dbReference type="AlphaFoldDB" id="A0A7W7WV13"/>
<protein>
    <recommendedName>
        <fullName evidence="3">Lipoprotein</fullName>
    </recommendedName>
</protein>
<proteinExistence type="predicted"/>
<accession>A0A7W7WV13</accession>
<dbReference type="EMBL" id="JACHJS010000001">
    <property type="protein sequence ID" value="MBB4964834.1"/>
    <property type="molecule type" value="Genomic_DNA"/>
</dbReference>
<comment type="caution">
    <text evidence="1">The sequence shown here is derived from an EMBL/GenBank/DDBJ whole genome shotgun (WGS) entry which is preliminary data.</text>
</comment>
<dbReference type="RefSeq" id="WP_184668090.1">
    <property type="nucleotide sequence ID" value="NZ_BAABAI010000015.1"/>
</dbReference>
<evidence type="ECO:0000313" key="1">
    <source>
        <dbReference type="EMBL" id="MBB4964834.1"/>
    </source>
</evidence>
<evidence type="ECO:0008006" key="3">
    <source>
        <dbReference type="Google" id="ProtNLM"/>
    </source>
</evidence>
<dbReference type="PROSITE" id="PS51257">
    <property type="entry name" value="PROKAR_LIPOPROTEIN"/>
    <property type="match status" value="1"/>
</dbReference>
<keyword evidence="2" id="KW-1185">Reference proteome</keyword>
<name>A0A7W7WV13_9PSEU</name>
<reference evidence="1 2" key="1">
    <citation type="submission" date="2020-08" db="EMBL/GenBank/DDBJ databases">
        <title>Sequencing the genomes of 1000 actinobacteria strains.</title>
        <authorList>
            <person name="Klenk H.-P."/>
        </authorList>
    </citation>
    <scope>NUCLEOTIDE SEQUENCE [LARGE SCALE GENOMIC DNA]</scope>
    <source>
        <strain evidence="1 2">DSM 45084</strain>
    </source>
</reference>
<gene>
    <name evidence="1" type="ORF">F4559_002193</name>
</gene>
<sequence>MKRSRDLLLVGCAVLALGGCGTVAGKPIPAALPTTATTTSAVVEASNLADREKAVRATFDDYKRAALAKDGEGAAGRVSWSTAGYYGRAIPLALTAHAGELRAAGPTFTMIAYALRAEFDAERLHTITSHSVVEVAVEKELTGIYDLAAIELTDVGLDGDRATAQFLFRGEPGGLTLHFVVEGVTWRFDLMSLIVQADGIVEAQARERNQSLDEYVDTVIGGLYGVDRLPGLKRPLES</sequence>
<dbReference type="Proteomes" id="UP000542674">
    <property type="component" value="Unassembled WGS sequence"/>
</dbReference>
<evidence type="ECO:0000313" key="2">
    <source>
        <dbReference type="Proteomes" id="UP000542674"/>
    </source>
</evidence>